<proteinExistence type="predicted"/>
<keyword evidence="1" id="KW-0732">Signal</keyword>
<dbReference type="InterPro" id="IPR005055">
    <property type="entry name" value="A10/PebIII"/>
</dbReference>
<evidence type="ECO:0000313" key="2">
    <source>
        <dbReference type="EMBL" id="BES92698.1"/>
    </source>
</evidence>
<feature type="chain" id="PRO_5045783581" evidence="1">
    <location>
        <begin position="31"/>
        <end position="120"/>
    </location>
</feature>
<name>A0ABN7AKB9_9HEMI</name>
<evidence type="ECO:0000256" key="1">
    <source>
        <dbReference type="SAM" id="SignalP"/>
    </source>
</evidence>
<feature type="signal peptide" evidence="1">
    <location>
        <begin position="1"/>
        <end position="30"/>
    </location>
</feature>
<sequence length="120" mass="13340">MSIISGVRNLAKLSLCVVLVLSCYSKPAQGGIMFDPSDVKNLLSDSSYVRDQISCVLGKSRCDSLGNQLKLAIPEVLGKNCRSCNAEQAANAFKVTEFIKERFPIEFELILKRYRIRPNP</sequence>
<dbReference type="PANTHER" id="PTHR11257">
    <property type="entry name" value="CHEMOSENSORY PROTEIN-RELATED"/>
    <property type="match status" value="1"/>
</dbReference>
<gene>
    <name evidence="2" type="ORF">NTJ_05507</name>
</gene>
<dbReference type="SUPFAM" id="SSF100910">
    <property type="entry name" value="Chemosensory protein Csp2"/>
    <property type="match status" value="1"/>
</dbReference>
<evidence type="ECO:0000313" key="3">
    <source>
        <dbReference type="Proteomes" id="UP001307889"/>
    </source>
</evidence>
<dbReference type="PANTHER" id="PTHR11257:SF8">
    <property type="entry name" value="GEO08457P1"/>
    <property type="match status" value="1"/>
</dbReference>
<keyword evidence="3" id="KW-1185">Reference proteome</keyword>
<accession>A0ABN7AKB9</accession>
<organism evidence="2 3">
    <name type="scientific">Nesidiocoris tenuis</name>
    <dbReference type="NCBI Taxonomy" id="355587"/>
    <lineage>
        <taxon>Eukaryota</taxon>
        <taxon>Metazoa</taxon>
        <taxon>Ecdysozoa</taxon>
        <taxon>Arthropoda</taxon>
        <taxon>Hexapoda</taxon>
        <taxon>Insecta</taxon>
        <taxon>Pterygota</taxon>
        <taxon>Neoptera</taxon>
        <taxon>Paraneoptera</taxon>
        <taxon>Hemiptera</taxon>
        <taxon>Heteroptera</taxon>
        <taxon>Panheteroptera</taxon>
        <taxon>Cimicomorpha</taxon>
        <taxon>Miridae</taxon>
        <taxon>Dicyphina</taxon>
        <taxon>Nesidiocoris</taxon>
    </lineage>
</organism>
<dbReference type="Proteomes" id="UP001307889">
    <property type="component" value="Chromosome 3"/>
</dbReference>
<reference evidence="2 3" key="1">
    <citation type="submission" date="2023-09" db="EMBL/GenBank/DDBJ databases">
        <title>Nesidiocoris tenuis whole genome shotgun sequence.</title>
        <authorList>
            <person name="Shibata T."/>
            <person name="Shimoda M."/>
            <person name="Kobayashi T."/>
            <person name="Uehara T."/>
        </authorList>
    </citation>
    <scope>NUCLEOTIDE SEQUENCE [LARGE SCALE GENOMIC DNA]</scope>
    <source>
        <strain evidence="2 3">Japan</strain>
    </source>
</reference>
<dbReference type="Pfam" id="PF03392">
    <property type="entry name" value="OS-D"/>
    <property type="match status" value="1"/>
</dbReference>
<dbReference type="EMBL" id="AP028911">
    <property type="protein sequence ID" value="BES92698.1"/>
    <property type="molecule type" value="Genomic_DNA"/>
</dbReference>
<dbReference type="InterPro" id="IPR036682">
    <property type="entry name" value="OS_D_A10/PebIII_sf"/>
</dbReference>
<dbReference type="Gene3D" id="1.10.2080.10">
    <property type="entry name" value="Insect odorant-binding protein A10/Ejaculatory bulb-specific protein 3"/>
    <property type="match status" value="1"/>
</dbReference>
<protein>
    <submittedName>
        <fullName evidence="2">Uncharacterized protein</fullName>
    </submittedName>
</protein>